<comment type="caution">
    <text evidence="2">The sequence shown here is derived from an EMBL/GenBank/DDBJ whole genome shotgun (WGS) entry which is preliminary data.</text>
</comment>
<gene>
    <name evidence="2" type="ORF">IPJ38_01815</name>
</gene>
<proteinExistence type="predicted"/>
<protein>
    <submittedName>
        <fullName evidence="2">Uncharacterized protein</fullName>
    </submittedName>
</protein>
<name>A0A935JWW2_9RHOO</name>
<sequence length="61" mass="7369">MLRDLYLATEIFQFSGWKEMDEYMRENKLETIIPQLPPEGRGPQEKENRQRSRRLGRNQTS</sequence>
<dbReference type="Proteomes" id="UP000739411">
    <property type="component" value="Unassembled WGS sequence"/>
</dbReference>
<evidence type="ECO:0000313" key="3">
    <source>
        <dbReference type="Proteomes" id="UP000739411"/>
    </source>
</evidence>
<dbReference type="AlphaFoldDB" id="A0A935JWW2"/>
<evidence type="ECO:0000313" key="2">
    <source>
        <dbReference type="EMBL" id="MBK7414024.1"/>
    </source>
</evidence>
<organism evidence="2 3">
    <name type="scientific">Candidatus Dechloromonas phosphorivorans</name>
    <dbReference type="NCBI Taxonomy" id="2899244"/>
    <lineage>
        <taxon>Bacteria</taxon>
        <taxon>Pseudomonadati</taxon>
        <taxon>Pseudomonadota</taxon>
        <taxon>Betaproteobacteria</taxon>
        <taxon>Rhodocyclales</taxon>
        <taxon>Azonexaceae</taxon>
        <taxon>Dechloromonas</taxon>
    </lineage>
</organism>
<evidence type="ECO:0000256" key="1">
    <source>
        <dbReference type="SAM" id="MobiDB-lite"/>
    </source>
</evidence>
<feature type="region of interest" description="Disordered" evidence="1">
    <location>
        <begin position="32"/>
        <end position="61"/>
    </location>
</feature>
<feature type="compositionally biased region" description="Basic residues" evidence="1">
    <location>
        <begin position="51"/>
        <end position="61"/>
    </location>
</feature>
<dbReference type="EMBL" id="JADJMS010000006">
    <property type="protein sequence ID" value="MBK7414024.1"/>
    <property type="molecule type" value="Genomic_DNA"/>
</dbReference>
<reference evidence="2 3" key="1">
    <citation type="submission" date="2020-10" db="EMBL/GenBank/DDBJ databases">
        <title>Connecting structure to function with the recovery of over 1000 high-quality activated sludge metagenome-assembled genomes encoding full-length rRNA genes using long-read sequencing.</title>
        <authorList>
            <person name="Singleton C.M."/>
            <person name="Petriglieri F."/>
            <person name="Kristensen J.M."/>
            <person name="Kirkegaard R.H."/>
            <person name="Michaelsen T.Y."/>
            <person name="Andersen M.H."/>
            <person name="Karst S.M."/>
            <person name="Dueholm M.S."/>
            <person name="Nielsen P.H."/>
            <person name="Albertsen M."/>
        </authorList>
    </citation>
    <scope>NUCLEOTIDE SEQUENCE [LARGE SCALE GENOMIC DNA]</scope>
    <source>
        <strain evidence="2">EsbW_18-Q3-R4-48_BATAC.463</strain>
    </source>
</reference>
<accession>A0A935JWW2</accession>